<keyword evidence="1" id="KW-0812">Transmembrane</keyword>
<dbReference type="EMBL" id="UOFH01000248">
    <property type="protein sequence ID" value="VAW63320.1"/>
    <property type="molecule type" value="Genomic_DNA"/>
</dbReference>
<evidence type="ECO:0000256" key="1">
    <source>
        <dbReference type="SAM" id="Phobius"/>
    </source>
</evidence>
<gene>
    <name evidence="2" type="ORF">MNBD_GAMMA08-963</name>
</gene>
<evidence type="ECO:0008006" key="3">
    <source>
        <dbReference type="Google" id="ProtNLM"/>
    </source>
</evidence>
<proteinExistence type="predicted"/>
<accession>A0A3B0XFD3</accession>
<dbReference type="AlphaFoldDB" id="A0A3B0XFD3"/>
<feature type="transmembrane region" description="Helical" evidence="1">
    <location>
        <begin position="90"/>
        <end position="115"/>
    </location>
</feature>
<protein>
    <recommendedName>
        <fullName evidence="3">DUF4129 domain-containing protein</fullName>
    </recommendedName>
</protein>
<evidence type="ECO:0000313" key="2">
    <source>
        <dbReference type="EMBL" id="VAW63320.1"/>
    </source>
</evidence>
<organism evidence="2">
    <name type="scientific">hydrothermal vent metagenome</name>
    <dbReference type="NCBI Taxonomy" id="652676"/>
    <lineage>
        <taxon>unclassified sequences</taxon>
        <taxon>metagenomes</taxon>
        <taxon>ecological metagenomes</taxon>
    </lineage>
</organism>
<sequence>MSSKYCFFSFLLFINFFTNNVIANDQKKEVVVDARPEVVEARGDIENSKLIITEIIEKEPFVNVTEEKLWRFKEEDQAEVDVEGFELLNAIMAFMAMIIEASLWLLMVLIIYLLYRHREYWLNLIQGKAPRKSTPDLPNTLFGLDITPENLPDDIEFTAKALWRDKYYREAVSLLYRGSLASLFKLYDFDLPVGSTEHDCIRQLELNFKKQNDTAEKRINKFKQLTSVWVDIAYGHKHPDDVVFDDLCENWNQYFSTDLAVISK</sequence>
<name>A0A3B0XFD3_9ZZZZ</name>
<keyword evidence="1" id="KW-1133">Transmembrane helix</keyword>
<keyword evidence="1" id="KW-0472">Membrane</keyword>
<reference evidence="2" key="1">
    <citation type="submission" date="2018-06" db="EMBL/GenBank/DDBJ databases">
        <authorList>
            <person name="Zhirakovskaya E."/>
        </authorList>
    </citation>
    <scope>NUCLEOTIDE SEQUENCE</scope>
</reference>